<feature type="modified residue" description="4-aspartylphosphate" evidence="6">
    <location>
        <position position="51"/>
    </location>
</feature>
<dbReference type="RefSeq" id="WP_091714050.1">
    <property type="nucleotide sequence ID" value="NZ_FOSH01000010.1"/>
</dbReference>
<dbReference type="InterPro" id="IPR016032">
    <property type="entry name" value="Sig_transdc_resp-reg_C-effctor"/>
</dbReference>
<dbReference type="EMBL" id="FOSH01000010">
    <property type="protein sequence ID" value="SFK41397.1"/>
    <property type="molecule type" value="Genomic_DNA"/>
</dbReference>
<dbReference type="Gene3D" id="1.10.10.10">
    <property type="entry name" value="Winged helix-like DNA-binding domain superfamily/Winged helix DNA-binding domain"/>
    <property type="match status" value="1"/>
</dbReference>
<dbReference type="Pfam" id="PF00072">
    <property type="entry name" value="Response_reg"/>
    <property type="match status" value="1"/>
</dbReference>
<evidence type="ECO:0000259" key="9">
    <source>
        <dbReference type="PROSITE" id="PS51755"/>
    </source>
</evidence>
<dbReference type="GO" id="GO:0032993">
    <property type="term" value="C:protein-DNA complex"/>
    <property type="evidence" value="ECO:0007669"/>
    <property type="project" value="TreeGrafter"/>
</dbReference>
<dbReference type="PROSITE" id="PS51755">
    <property type="entry name" value="OMPR_PHOB"/>
    <property type="match status" value="1"/>
</dbReference>
<reference evidence="11" key="1">
    <citation type="submission" date="2016-10" db="EMBL/GenBank/DDBJ databases">
        <authorList>
            <person name="Varghese N."/>
            <person name="Submissions S."/>
        </authorList>
    </citation>
    <scope>NUCLEOTIDE SEQUENCE [LARGE SCALE GENOMIC DNA]</scope>
    <source>
        <strain evidence="11">DSM 11578</strain>
    </source>
</reference>
<sequence length="219" mass="24603">MQVLLIEDDVSLAKGLQTSLKREGFIVNHLSEGKQAINSIASSEPDIVVLDLGLPDIDGNEVLKQIRRRNAELPVLILTARNSIQDKVAGLDSGADDYLAKPFEMDELLARLRVLERRLSSLKHADLTVGNVSIDTRAQQVKVDGETVDFFRREYMLLKMLMENVGRVQTRDSLESKLYSWGEEIASNAIEVHIHHLRKKLPDNFITTVRGVGYTIKAQ</sequence>
<evidence type="ECO:0000256" key="5">
    <source>
        <dbReference type="ARBA" id="ARBA00023163"/>
    </source>
</evidence>
<evidence type="ECO:0000256" key="6">
    <source>
        <dbReference type="PROSITE-ProRule" id="PRU00169"/>
    </source>
</evidence>
<evidence type="ECO:0000313" key="10">
    <source>
        <dbReference type="EMBL" id="SFK41397.1"/>
    </source>
</evidence>
<dbReference type="OrthoDB" id="9802426at2"/>
<dbReference type="SMART" id="SM00862">
    <property type="entry name" value="Trans_reg_C"/>
    <property type="match status" value="1"/>
</dbReference>
<evidence type="ECO:0000256" key="4">
    <source>
        <dbReference type="ARBA" id="ARBA00023125"/>
    </source>
</evidence>
<dbReference type="InterPro" id="IPR001789">
    <property type="entry name" value="Sig_transdc_resp-reg_receiver"/>
</dbReference>
<evidence type="ECO:0000256" key="3">
    <source>
        <dbReference type="ARBA" id="ARBA00023015"/>
    </source>
</evidence>
<dbReference type="Pfam" id="PF00486">
    <property type="entry name" value="Trans_reg_C"/>
    <property type="match status" value="1"/>
</dbReference>
<dbReference type="GO" id="GO:0005829">
    <property type="term" value="C:cytosol"/>
    <property type="evidence" value="ECO:0007669"/>
    <property type="project" value="TreeGrafter"/>
</dbReference>
<dbReference type="InterPro" id="IPR011006">
    <property type="entry name" value="CheY-like_superfamily"/>
</dbReference>
<evidence type="ECO:0000256" key="7">
    <source>
        <dbReference type="PROSITE-ProRule" id="PRU01091"/>
    </source>
</evidence>
<feature type="domain" description="OmpR/PhoB-type" evidence="9">
    <location>
        <begin position="124"/>
        <end position="218"/>
    </location>
</feature>
<dbReference type="SMART" id="SM00448">
    <property type="entry name" value="REC"/>
    <property type="match status" value="1"/>
</dbReference>
<keyword evidence="5" id="KW-0804">Transcription</keyword>
<dbReference type="GO" id="GO:0000976">
    <property type="term" value="F:transcription cis-regulatory region binding"/>
    <property type="evidence" value="ECO:0007669"/>
    <property type="project" value="TreeGrafter"/>
</dbReference>
<evidence type="ECO:0000259" key="8">
    <source>
        <dbReference type="PROSITE" id="PS50110"/>
    </source>
</evidence>
<dbReference type="Gene3D" id="6.10.250.690">
    <property type="match status" value="1"/>
</dbReference>
<dbReference type="PANTHER" id="PTHR48111:SF67">
    <property type="entry name" value="TRANSCRIPTIONAL REGULATORY PROTEIN TCTD"/>
    <property type="match status" value="1"/>
</dbReference>
<evidence type="ECO:0000256" key="1">
    <source>
        <dbReference type="ARBA" id="ARBA00022553"/>
    </source>
</evidence>
<dbReference type="FunFam" id="3.40.50.2300:FF:000002">
    <property type="entry name" value="DNA-binding response regulator PhoP"/>
    <property type="match status" value="1"/>
</dbReference>
<dbReference type="CDD" id="cd17624">
    <property type="entry name" value="REC_OmpR_PmrA-like"/>
    <property type="match status" value="1"/>
</dbReference>
<dbReference type="CDD" id="cd00383">
    <property type="entry name" value="trans_reg_C"/>
    <property type="match status" value="1"/>
</dbReference>
<feature type="DNA-binding region" description="OmpR/PhoB-type" evidence="7">
    <location>
        <begin position="124"/>
        <end position="218"/>
    </location>
</feature>
<name>A0A1I3ZBF2_9GAMM</name>
<keyword evidence="4 7" id="KW-0238">DNA-binding</keyword>
<dbReference type="AlphaFoldDB" id="A0A1I3ZBF2"/>
<organism evidence="10 11">
    <name type="scientific">Methylophaga sulfidovorans</name>
    <dbReference type="NCBI Taxonomy" id="45496"/>
    <lineage>
        <taxon>Bacteria</taxon>
        <taxon>Pseudomonadati</taxon>
        <taxon>Pseudomonadota</taxon>
        <taxon>Gammaproteobacteria</taxon>
        <taxon>Thiotrichales</taxon>
        <taxon>Piscirickettsiaceae</taxon>
        <taxon>Methylophaga</taxon>
    </lineage>
</organism>
<dbReference type="GO" id="GO:0006355">
    <property type="term" value="P:regulation of DNA-templated transcription"/>
    <property type="evidence" value="ECO:0007669"/>
    <property type="project" value="InterPro"/>
</dbReference>
<proteinExistence type="predicted"/>
<keyword evidence="2" id="KW-0902">Two-component regulatory system</keyword>
<dbReference type="InterPro" id="IPR039420">
    <property type="entry name" value="WalR-like"/>
</dbReference>
<keyword evidence="11" id="KW-1185">Reference proteome</keyword>
<evidence type="ECO:0000256" key="2">
    <source>
        <dbReference type="ARBA" id="ARBA00023012"/>
    </source>
</evidence>
<gene>
    <name evidence="10" type="ORF">SAMN04488079_11070</name>
</gene>
<evidence type="ECO:0000313" key="11">
    <source>
        <dbReference type="Proteomes" id="UP000198924"/>
    </source>
</evidence>
<keyword evidence="1 6" id="KW-0597">Phosphoprotein</keyword>
<dbReference type="PROSITE" id="PS50110">
    <property type="entry name" value="RESPONSE_REGULATORY"/>
    <property type="match status" value="1"/>
</dbReference>
<dbReference type="Proteomes" id="UP000198924">
    <property type="component" value="Unassembled WGS sequence"/>
</dbReference>
<dbReference type="PANTHER" id="PTHR48111">
    <property type="entry name" value="REGULATOR OF RPOS"/>
    <property type="match status" value="1"/>
</dbReference>
<accession>A0A1I3ZBF2</accession>
<dbReference type="STRING" id="45496.SAMN04488079_11070"/>
<dbReference type="InterPro" id="IPR001867">
    <property type="entry name" value="OmpR/PhoB-type_DNA-bd"/>
</dbReference>
<dbReference type="InterPro" id="IPR036388">
    <property type="entry name" value="WH-like_DNA-bd_sf"/>
</dbReference>
<keyword evidence="3" id="KW-0805">Transcription regulation</keyword>
<protein>
    <submittedName>
        <fullName evidence="10">Two-component system, OmpR family, response regulator</fullName>
    </submittedName>
</protein>
<dbReference type="GO" id="GO:0000156">
    <property type="term" value="F:phosphorelay response regulator activity"/>
    <property type="evidence" value="ECO:0007669"/>
    <property type="project" value="TreeGrafter"/>
</dbReference>
<feature type="domain" description="Response regulatory" evidence="8">
    <location>
        <begin position="2"/>
        <end position="116"/>
    </location>
</feature>
<dbReference type="Gene3D" id="3.40.50.2300">
    <property type="match status" value="1"/>
</dbReference>
<dbReference type="SUPFAM" id="SSF52172">
    <property type="entry name" value="CheY-like"/>
    <property type="match status" value="1"/>
</dbReference>
<dbReference type="SUPFAM" id="SSF46894">
    <property type="entry name" value="C-terminal effector domain of the bipartite response regulators"/>
    <property type="match status" value="1"/>
</dbReference>